<sequence length="104" mass="11758">MALKAEKLNKDAVEKALDALDVWRISDDHIGLEKTFKFTDFNAAFGFMTRVALAADKMDHHPEWSNVYNKVQMRWTTHSEGGISNLDVILAEKCDIFAKSASLK</sequence>
<dbReference type="EC" id="4.2.1.96" evidence="4"/>
<dbReference type="InterPro" id="IPR036428">
    <property type="entry name" value="PCD_sf"/>
</dbReference>
<keyword evidence="6" id="KW-1185">Reference proteome</keyword>
<dbReference type="Proteomes" id="UP000007460">
    <property type="component" value="Chromosome"/>
</dbReference>
<dbReference type="KEGG" id="apb:SAR116_0738"/>
<gene>
    <name evidence="5" type="ordered locus">SAR116_0738</name>
</gene>
<dbReference type="EMBL" id="CP001751">
    <property type="protein sequence ID" value="ADE38981.1"/>
    <property type="molecule type" value="Genomic_DNA"/>
</dbReference>
<comment type="catalytic activity">
    <reaction evidence="1 4">
        <text>(4aS,6R)-4a-hydroxy-L-erythro-5,6,7,8-tetrahydrobiopterin = (6R)-L-erythro-6,7-dihydrobiopterin + H2O</text>
        <dbReference type="Rhea" id="RHEA:11920"/>
        <dbReference type="ChEBI" id="CHEBI:15377"/>
        <dbReference type="ChEBI" id="CHEBI:15642"/>
        <dbReference type="ChEBI" id="CHEBI:43120"/>
        <dbReference type="EC" id="4.2.1.96"/>
    </reaction>
</comment>
<dbReference type="HOGENOM" id="CLU_081974_3_2_5"/>
<protein>
    <recommendedName>
        <fullName evidence="4">Putative pterin-4-alpha-carbinolamine dehydratase</fullName>
        <shortName evidence="4">PHS</shortName>
        <ecNumber evidence="4">4.2.1.96</ecNumber>
    </recommendedName>
    <alternativeName>
        <fullName evidence="4">4-alpha-hydroxy-tetrahydropterin dehydratase</fullName>
    </alternativeName>
    <alternativeName>
        <fullName evidence="4">Pterin carbinolamine dehydratase</fullName>
        <shortName evidence="4">PCD</shortName>
    </alternativeName>
</protein>
<keyword evidence="3 4" id="KW-0456">Lyase</keyword>
<evidence type="ECO:0000256" key="1">
    <source>
        <dbReference type="ARBA" id="ARBA00001554"/>
    </source>
</evidence>
<dbReference type="AlphaFoldDB" id="D5BRT4"/>
<dbReference type="HAMAP" id="MF_00434">
    <property type="entry name" value="Pterin_4_alpha"/>
    <property type="match status" value="1"/>
</dbReference>
<evidence type="ECO:0000256" key="4">
    <source>
        <dbReference type="HAMAP-Rule" id="MF_00434"/>
    </source>
</evidence>
<dbReference type="eggNOG" id="COG2154">
    <property type="taxonomic scope" value="Bacteria"/>
</dbReference>
<evidence type="ECO:0000256" key="2">
    <source>
        <dbReference type="ARBA" id="ARBA00006472"/>
    </source>
</evidence>
<dbReference type="STRING" id="488538.SAR116_0738"/>
<dbReference type="Pfam" id="PF01329">
    <property type="entry name" value="Pterin_4a"/>
    <property type="match status" value="1"/>
</dbReference>
<proteinExistence type="inferred from homology"/>
<dbReference type="SUPFAM" id="SSF55248">
    <property type="entry name" value="PCD-like"/>
    <property type="match status" value="1"/>
</dbReference>
<dbReference type="RefSeq" id="WP_013045610.1">
    <property type="nucleotide sequence ID" value="NC_014010.1"/>
</dbReference>
<evidence type="ECO:0000256" key="3">
    <source>
        <dbReference type="ARBA" id="ARBA00023239"/>
    </source>
</evidence>
<accession>D5BRT4</accession>
<name>D5BRT4_PUNMI</name>
<dbReference type="NCBIfam" id="NF002018">
    <property type="entry name" value="PRK00823.1-3"/>
    <property type="match status" value="1"/>
</dbReference>
<dbReference type="PANTHER" id="PTHR12599">
    <property type="entry name" value="PTERIN-4-ALPHA-CARBINOLAMINE DEHYDRATASE"/>
    <property type="match status" value="1"/>
</dbReference>
<dbReference type="GO" id="GO:0008124">
    <property type="term" value="F:4-alpha-hydroxytetrahydrobiopterin dehydratase activity"/>
    <property type="evidence" value="ECO:0007669"/>
    <property type="project" value="UniProtKB-UniRule"/>
</dbReference>
<evidence type="ECO:0000313" key="5">
    <source>
        <dbReference type="EMBL" id="ADE38981.1"/>
    </source>
</evidence>
<comment type="similarity">
    <text evidence="2 4">Belongs to the pterin-4-alpha-carbinolamine dehydratase family.</text>
</comment>
<evidence type="ECO:0000313" key="6">
    <source>
        <dbReference type="Proteomes" id="UP000007460"/>
    </source>
</evidence>
<dbReference type="InterPro" id="IPR001533">
    <property type="entry name" value="Pterin_deHydtase"/>
</dbReference>
<dbReference type="Gene3D" id="3.30.1360.20">
    <property type="entry name" value="Transcriptional coactivator/pterin dehydratase"/>
    <property type="match status" value="1"/>
</dbReference>
<dbReference type="PANTHER" id="PTHR12599:SF0">
    <property type="entry name" value="PTERIN-4-ALPHA-CARBINOLAMINE DEHYDRATASE"/>
    <property type="match status" value="1"/>
</dbReference>
<dbReference type="GO" id="GO:0006729">
    <property type="term" value="P:tetrahydrobiopterin biosynthetic process"/>
    <property type="evidence" value="ECO:0007669"/>
    <property type="project" value="InterPro"/>
</dbReference>
<reference evidence="5 6" key="1">
    <citation type="journal article" date="2010" name="J. Bacteriol.">
        <title>Complete genome sequence of "Candidatus Puniceispirillum marinum" IMCC1322, a representative of the SAR116 clade in the Alphaproteobacteria.</title>
        <authorList>
            <person name="Oh H.M."/>
            <person name="Kwon K.K."/>
            <person name="Kang I."/>
            <person name="Kang S.G."/>
            <person name="Lee J.H."/>
            <person name="Kim S.J."/>
            <person name="Cho J.C."/>
        </authorList>
    </citation>
    <scope>NUCLEOTIDE SEQUENCE [LARGE SCALE GENOMIC DNA]</scope>
    <source>
        <strain evidence="5 6">IMCC1322</strain>
    </source>
</reference>
<organism evidence="5 6">
    <name type="scientific">Puniceispirillum marinum (strain IMCC1322)</name>
    <dbReference type="NCBI Taxonomy" id="488538"/>
    <lineage>
        <taxon>Bacteria</taxon>
        <taxon>Pseudomonadati</taxon>
        <taxon>Pseudomonadota</taxon>
        <taxon>Alphaproteobacteria</taxon>
        <taxon>Candidatus Puniceispirillales</taxon>
        <taxon>Candidatus Puniceispirillaceae</taxon>
        <taxon>Candidatus Puniceispirillum</taxon>
    </lineage>
</organism>